<organism evidence="1 2">
    <name type="scientific">Burkholderia mallei</name>
    <name type="common">Pseudomonas mallei</name>
    <dbReference type="NCBI Taxonomy" id="13373"/>
    <lineage>
        <taxon>Bacteria</taxon>
        <taxon>Pseudomonadati</taxon>
        <taxon>Pseudomonadota</taxon>
        <taxon>Betaproteobacteria</taxon>
        <taxon>Burkholderiales</taxon>
        <taxon>Burkholderiaceae</taxon>
        <taxon>Burkholderia</taxon>
        <taxon>pseudomallei group</taxon>
    </lineage>
</organism>
<comment type="caution">
    <text evidence="1">The sequence shown here is derived from an EMBL/GenBank/DDBJ whole genome shotgun (WGS) entry which is preliminary data.</text>
</comment>
<evidence type="ECO:0000313" key="2">
    <source>
        <dbReference type="Proteomes" id="UP000269379"/>
    </source>
</evidence>
<gene>
    <name evidence="1" type="ORF">EGT70_25720</name>
</gene>
<protein>
    <submittedName>
        <fullName evidence="1">Endoribonuclease</fullName>
    </submittedName>
</protein>
<dbReference type="AlphaFoldDB" id="A0AAX1X6J2"/>
<evidence type="ECO:0000313" key="1">
    <source>
        <dbReference type="EMBL" id="RPA26223.1"/>
    </source>
</evidence>
<sequence>MKDSARAIERMRGPAIERRAPSRIARAARVVKRNEGVKR</sequence>
<name>A0AAX1X6J2_BURML</name>
<proteinExistence type="predicted"/>
<reference evidence="2" key="1">
    <citation type="submission" date="2018-10" db="EMBL/GenBank/DDBJ databases">
        <title>FDA dAtabase for Regulatory Grade micrObial Sequences (FDA-ARGOS): Supporting development and validation of Infectious Disease Dx tests.</title>
        <authorList>
            <person name="Minogue T."/>
            <person name="Wolcott M."/>
            <person name="Wasieloski L."/>
            <person name="Aguilar W."/>
            <person name="Moore D."/>
            <person name="Jaissle J."/>
            <person name="Tallon L."/>
            <person name="Sadzewicz L."/>
            <person name="Zhao X."/>
            <person name="Vavikolanu K."/>
            <person name="Mehta A."/>
            <person name="Aluvathingal J."/>
            <person name="Nadendla S."/>
            <person name="Yan Y."/>
            <person name="Sichtig H."/>
        </authorList>
    </citation>
    <scope>NUCLEOTIDE SEQUENCE [LARGE SCALE GENOMIC DNA]</scope>
    <source>
        <strain evidence="2">FDAARGOS_588</strain>
    </source>
</reference>
<dbReference type="Proteomes" id="UP000269379">
    <property type="component" value="Chromosome 1"/>
</dbReference>
<accession>A0AAX1X6J2</accession>
<dbReference type="EMBL" id="RKJW01000002">
    <property type="protein sequence ID" value="RPA26223.1"/>
    <property type="molecule type" value="Genomic_DNA"/>
</dbReference>